<dbReference type="RefSeq" id="XP_023461869.1">
    <property type="nucleotide sequence ID" value="XM_023615696.1"/>
</dbReference>
<dbReference type="EMBL" id="KZ303867">
    <property type="protein sequence ID" value="PHZ08161.1"/>
    <property type="molecule type" value="Genomic_DNA"/>
</dbReference>
<dbReference type="PANTHER" id="PTHR47093:SF1">
    <property type="entry name" value="PROTEIN JSN1-RELATED"/>
    <property type="match status" value="1"/>
</dbReference>
<reference evidence="6 7" key="1">
    <citation type="journal article" date="2016" name="Proc. Natl. Acad. Sci. U.S.A.">
        <title>Lipid metabolic changes in an early divergent fungus govern the establishment of a mutualistic symbiosis with endobacteria.</title>
        <authorList>
            <person name="Lastovetsky O.A."/>
            <person name="Gaspar M.L."/>
            <person name="Mondo S.J."/>
            <person name="LaButti K.M."/>
            <person name="Sandor L."/>
            <person name="Grigoriev I.V."/>
            <person name="Henry S.A."/>
            <person name="Pawlowska T.E."/>
        </authorList>
    </citation>
    <scope>NUCLEOTIDE SEQUENCE [LARGE SCALE GENOMIC DNA]</scope>
    <source>
        <strain evidence="6 7">ATCC 52813</strain>
    </source>
</reference>
<dbReference type="Pfam" id="PF00076">
    <property type="entry name" value="RRM_1"/>
    <property type="match status" value="2"/>
</dbReference>
<dbReference type="SUPFAM" id="SSF54928">
    <property type="entry name" value="RNA-binding domain, RBD"/>
    <property type="match status" value="2"/>
</dbReference>
<dbReference type="SMART" id="SM00025">
    <property type="entry name" value="Pumilio"/>
    <property type="match status" value="4"/>
</dbReference>
<dbReference type="InterPro" id="IPR033133">
    <property type="entry name" value="PUM-HD"/>
</dbReference>
<keyword evidence="2" id="KW-0694">RNA-binding</keyword>
<organism evidence="6 7">
    <name type="scientific">Rhizopus microsporus ATCC 52813</name>
    <dbReference type="NCBI Taxonomy" id="1340429"/>
    <lineage>
        <taxon>Eukaryota</taxon>
        <taxon>Fungi</taxon>
        <taxon>Fungi incertae sedis</taxon>
        <taxon>Mucoromycota</taxon>
        <taxon>Mucoromycotina</taxon>
        <taxon>Mucoromycetes</taxon>
        <taxon>Mucorales</taxon>
        <taxon>Mucorineae</taxon>
        <taxon>Rhizopodaceae</taxon>
        <taxon>Rhizopus</taxon>
    </lineage>
</organism>
<dbReference type="InterPro" id="IPR000504">
    <property type="entry name" value="RRM_dom"/>
</dbReference>
<dbReference type="InterPro" id="IPR035979">
    <property type="entry name" value="RBD_domain_sf"/>
</dbReference>
<dbReference type="InterPro" id="IPR011989">
    <property type="entry name" value="ARM-like"/>
</dbReference>
<evidence type="ECO:0000256" key="1">
    <source>
        <dbReference type="ARBA" id="ARBA00022737"/>
    </source>
</evidence>
<gene>
    <name evidence="6" type="ORF">RHIMIDRAFT_78716</name>
</gene>
<feature type="repeat" description="Pumilio" evidence="3">
    <location>
        <begin position="540"/>
        <end position="575"/>
    </location>
</feature>
<protein>
    <recommendedName>
        <fullName evidence="8">ARM repeat-containing protein</fullName>
    </recommendedName>
</protein>
<evidence type="ECO:0000313" key="6">
    <source>
        <dbReference type="EMBL" id="PHZ08161.1"/>
    </source>
</evidence>
<evidence type="ECO:0000259" key="4">
    <source>
        <dbReference type="PROSITE" id="PS50102"/>
    </source>
</evidence>
<sequence length="723" mass="80044">MDFIWNTQKDINDDNNDLKSSAISIKENDEASKYAFSLSRSRSTSTSANSRLRYAPLVENTVRRPRADTMPTSSPFELYNPSTNIDCPPLLSDENVPNSLTSTLASLGLTDDDSSISSGLTRHYFEPTTAVAAAAAAAAAAATRNRSYTVSDMAQRRSFKPFLTDNTKEQVSTASLQTHHRPRAASLGMAEISHHHFSPFDFDYFDPSIHEGSKTDNSSLYSTIEKTREDELMTKNDSRLSSPSLSAQQTPSRALWLGNISPSVKVSDLYQQFSSYGHIESARILSDKDCAFVNFESIESALAAKEDLEGRWGNKVKGSVVKVGFGKADVNLAVALANESSPNVQGPTRALWVGNIPTNTSSTLLQTVFESFGPIESIRILSHKNCAFINFHRQEDAVRARKALQNKEILGPGTGTVRVGFAREPEGEDIAAATATKSRHQENANILASILSDVNKTMSEKQAINQDQHQVLYLERKLIMQHLGYTPPDEDRIPIQYSSFMPPVPEFNSDRKVRPLRLREIRKGLDTGLLLSEIESIAEECMEEIVELCSDYIGNTVVQKIFEYGSEDTKLVLLKTIAPYLASIGVHKNGTWAAQKIIDTCHTEEQVELICTHLAPYVPLLLLDQFGNYVVQCCLRMGYPRNQFIFYAIADNCLVVGQGRFGSRSIRAILGNPIVTKEQQIYIAAAIIQNSMLLSINPNGCILLNWLLDTSKLLDPVSHVHLP</sequence>
<dbReference type="SMART" id="SM00360">
    <property type="entry name" value="RRM"/>
    <property type="match status" value="2"/>
</dbReference>
<accession>A0A2G4SHC0</accession>
<dbReference type="PROSITE" id="PS50102">
    <property type="entry name" value="RRM"/>
    <property type="match status" value="2"/>
</dbReference>
<dbReference type="CDD" id="cd00590">
    <property type="entry name" value="RRM_SF"/>
    <property type="match status" value="2"/>
</dbReference>
<dbReference type="Gene3D" id="1.25.10.10">
    <property type="entry name" value="Leucine-rich Repeat Variant"/>
    <property type="match status" value="1"/>
</dbReference>
<dbReference type="AlphaFoldDB" id="A0A2G4SHC0"/>
<dbReference type="PROSITE" id="PS50303">
    <property type="entry name" value="PUM_HD"/>
    <property type="match status" value="1"/>
</dbReference>
<dbReference type="SUPFAM" id="SSF48371">
    <property type="entry name" value="ARM repeat"/>
    <property type="match status" value="1"/>
</dbReference>
<evidence type="ECO:0000313" key="7">
    <source>
        <dbReference type="Proteomes" id="UP000242254"/>
    </source>
</evidence>
<evidence type="ECO:0000256" key="3">
    <source>
        <dbReference type="PROSITE-ProRule" id="PRU00317"/>
    </source>
</evidence>
<feature type="domain" description="PUM-HD" evidence="5">
    <location>
        <begin position="475"/>
        <end position="723"/>
    </location>
</feature>
<keyword evidence="7" id="KW-1185">Reference proteome</keyword>
<dbReference type="InterPro" id="IPR016024">
    <property type="entry name" value="ARM-type_fold"/>
</dbReference>
<dbReference type="Pfam" id="PF00806">
    <property type="entry name" value="PUF"/>
    <property type="match status" value="3"/>
</dbReference>
<feature type="domain" description="RRM" evidence="4">
    <location>
        <begin position="253"/>
        <end position="328"/>
    </location>
</feature>
<dbReference type="PANTHER" id="PTHR47093">
    <property type="entry name" value="PROTEIN JSN1-RELATED"/>
    <property type="match status" value="1"/>
</dbReference>
<feature type="domain" description="RRM" evidence="4">
    <location>
        <begin position="349"/>
        <end position="424"/>
    </location>
</feature>
<proteinExistence type="predicted"/>
<dbReference type="Gene3D" id="3.30.70.330">
    <property type="match status" value="2"/>
</dbReference>
<evidence type="ECO:0008006" key="8">
    <source>
        <dbReference type="Google" id="ProtNLM"/>
    </source>
</evidence>
<dbReference type="PROSITE" id="PS50302">
    <property type="entry name" value="PUM"/>
    <property type="match status" value="2"/>
</dbReference>
<evidence type="ECO:0000259" key="5">
    <source>
        <dbReference type="PROSITE" id="PS50303"/>
    </source>
</evidence>
<name>A0A2G4SHC0_RHIZD</name>
<dbReference type="STRING" id="1340429.A0A2G4SHC0"/>
<feature type="repeat" description="Pumilio" evidence="3">
    <location>
        <begin position="613"/>
        <end position="651"/>
    </location>
</feature>
<dbReference type="Proteomes" id="UP000242254">
    <property type="component" value="Unassembled WGS sequence"/>
</dbReference>
<dbReference type="InterPro" id="IPR052645">
    <property type="entry name" value="Pumilio_domain_protein"/>
</dbReference>
<dbReference type="InterPro" id="IPR001313">
    <property type="entry name" value="Pumilio_RNA-bd_rpt"/>
</dbReference>
<keyword evidence="1" id="KW-0677">Repeat</keyword>
<evidence type="ECO:0000256" key="2">
    <source>
        <dbReference type="PROSITE-ProRule" id="PRU00176"/>
    </source>
</evidence>
<dbReference type="GO" id="GO:0003723">
    <property type="term" value="F:RNA binding"/>
    <property type="evidence" value="ECO:0007669"/>
    <property type="project" value="UniProtKB-UniRule"/>
</dbReference>
<dbReference type="InterPro" id="IPR012677">
    <property type="entry name" value="Nucleotide-bd_a/b_plait_sf"/>
</dbReference>
<dbReference type="GeneID" id="35446684"/>
<dbReference type="GO" id="GO:0000288">
    <property type="term" value="P:nuclear-transcribed mRNA catabolic process, deadenylation-dependent decay"/>
    <property type="evidence" value="ECO:0007669"/>
    <property type="project" value="TreeGrafter"/>
</dbReference>